<protein>
    <recommendedName>
        <fullName evidence="5">Secreted protein</fullName>
    </recommendedName>
</protein>
<dbReference type="Proteomes" id="UP000546464">
    <property type="component" value="Unassembled WGS sequence"/>
</dbReference>
<evidence type="ECO:0000256" key="1">
    <source>
        <dbReference type="SAM" id="MobiDB-lite"/>
    </source>
</evidence>
<sequence>MKLLPYTLILTGLALLAGCSGAPTTPQEAAADQRAMSIANQNEQDQMDTDMGYTDPAAEDVETGQNPILDTETPE</sequence>
<feature type="region of interest" description="Disordered" evidence="1">
    <location>
        <begin position="43"/>
        <end position="75"/>
    </location>
</feature>
<feature type="signal peptide" evidence="2">
    <location>
        <begin position="1"/>
        <end position="22"/>
    </location>
</feature>
<dbReference type="PROSITE" id="PS51257">
    <property type="entry name" value="PROKAR_LIPOPROTEIN"/>
    <property type="match status" value="1"/>
</dbReference>
<comment type="caution">
    <text evidence="3">The sequence shown here is derived from an EMBL/GenBank/DDBJ whole genome shotgun (WGS) entry which is preliminary data.</text>
</comment>
<dbReference type="RefSeq" id="WP_185674395.1">
    <property type="nucleotide sequence ID" value="NZ_JACHVB010000013.1"/>
</dbReference>
<dbReference type="EMBL" id="JACHVB010000013">
    <property type="protein sequence ID" value="MBC2593388.1"/>
    <property type="molecule type" value="Genomic_DNA"/>
</dbReference>
<feature type="chain" id="PRO_5033034058" description="Secreted protein" evidence="2">
    <location>
        <begin position="23"/>
        <end position="75"/>
    </location>
</feature>
<keyword evidence="4" id="KW-1185">Reference proteome</keyword>
<evidence type="ECO:0000313" key="4">
    <source>
        <dbReference type="Proteomes" id="UP000546464"/>
    </source>
</evidence>
<evidence type="ECO:0008006" key="5">
    <source>
        <dbReference type="Google" id="ProtNLM"/>
    </source>
</evidence>
<name>A0A842HBE0_9BACT</name>
<keyword evidence="2" id="KW-0732">Signal</keyword>
<evidence type="ECO:0000256" key="2">
    <source>
        <dbReference type="SAM" id="SignalP"/>
    </source>
</evidence>
<reference evidence="3 4" key="1">
    <citation type="submission" date="2020-07" db="EMBL/GenBank/DDBJ databases">
        <authorList>
            <person name="Feng X."/>
        </authorList>
    </citation>
    <scope>NUCLEOTIDE SEQUENCE [LARGE SCALE GENOMIC DNA]</scope>
    <source>
        <strain evidence="3 4">JCM31066</strain>
    </source>
</reference>
<accession>A0A842HBE0</accession>
<dbReference type="AlphaFoldDB" id="A0A842HBE0"/>
<organism evidence="3 4">
    <name type="scientific">Ruficoccus amylovorans</name>
    <dbReference type="NCBI Taxonomy" id="1804625"/>
    <lineage>
        <taxon>Bacteria</taxon>
        <taxon>Pseudomonadati</taxon>
        <taxon>Verrucomicrobiota</taxon>
        <taxon>Opitutia</taxon>
        <taxon>Puniceicoccales</taxon>
        <taxon>Cerasicoccaceae</taxon>
        <taxon>Ruficoccus</taxon>
    </lineage>
</organism>
<proteinExistence type="predicted"/>
<evidence type="ECO:0000313" key="3">
    <source>
        <dbReference type="EMBL" id="MBC2593388.1"/>
    </source>
</evidence>
<gene>
    <name evidence="3" type="ORF">H5P28_03855</name>
</gene>